<gene>
    <name evidence="12" type="primary">atpase6</name>
    <name evidence="12" type="ORF">G6Z75_0014315</name>
</gene>
<evidence type="ECO:0000256" key="1">
    <source>
        <dbReference type="ARBA" id="ARBA00004141"/>
    </source>
</evidence>
<evidence type="ECO:0000256" key="10">
    <source>
        <dbReference type="ARBA" id="ARBA00023310"/>
    </source>
</evidence>
<evidence type="ECO:0000256" key="5">
    <source>
        <dbReference type="ARBA" id="ARBA00022692"/>
    </source>
</evidence>
<evidence type="ECO:0000256" key="11">
    <source>
        <dbReference type="SAM" id="Phobius"/>
    </source>
</evidence>
<keyword evidence="5 11" id="KW-0812">Transmembrane</keyword>
<feature type="transmembrane region" description="Helical" evidence="11">
    <location>
        <begin position="6"/>
        <end position="24"/>
    </location>
</feature>
<dbReference type="GO" id="GO:0045259">
    <property type="term" value="C:proton-transporting ATP synthase complex"/>
    <property type="evidence" value="ECO:0007669"/>
    <property type="project" value="UniProtKB-KW"/>
</dbReference>
<evidence type="ECO:0000256" key="6">
    <source>
        <dbReference type="ARBA" id="ARBA00022781"/>
    </source>
</evidence>
<keyword evidence="6" id="KW-0375">Hydrogen ion transport</keyword>
<keyword evidence="4" id="KW-0138">CF(0)</keyword>
<dbReference type="Proteomes" id="UP000667349">
    <property type="component" value="Unassembled WGS sequence"/>
</dbReference>
<feature type="non-terminal residue" evidence="12">
    <location>
        <position position="112"/>
    </location>
</feature>
<dbReference type="SUPFAM" id="SSF81336">
    <property type="entry name" value="F1F0 ATP synthase subunit A"/>
    <property type="match status" value="1"/>
</dbReference>
<keyword evidence="7 11" id="KW-1133">Transmembrane helix</keyword>
<evidence type="ECO:0000256" key="7">
    <source>
        <dbReference type="ARBA" id="ARBA00022989"/>
    </source>
</evidence>
<dbReference type="Gene3D" id="1.20.120.220">
    <property type="entry name" value="ATP synthase, F0 complex, subunit A"/>
    <property type="match status" value="1"/>
</dbReference>
<dbReference type="GO" id="GO:0006754">
    <property type="term" value="P:ATP biosynthetic process"/>
    <property type="evidence" value="ECO:0007669"/>
    <property type="project" value="UniProtKB-KW"/>
</dbReference>
<comment type="subcellular location">
    <subcellularLocation>
        <location evidence="1">Membrane</location>
        <topology evidence="1">Multi-pass membrane protein</topology>
    </subcellularLocation>
</comment>
<feature type="non-terminal residue" evidence="12">
    <location>
        <position position="1"/>
    </location>
</feature>
<evidence type="ECO:0000256" key="2">
    <source>
        <dbReference type="ARBA" id="ARBA00006810"/>
    </source>
</evidence>
<protein>
    <submittedName>
        <fullName evidence="12">ATP6 synthase</fullName>
    </submittedName>
</protein>
<evidence type="ECO:0000313" key="13">
    <source>
        <dbReference type="Proteomes" id="UP000667349"/>
    </source>
</evidence>
<keyword evidence="8" id="KW-0406">Ion transport</keyword>
<evidence type="ECO:0000256" key="3">
    <source>
        <dbReference type="ARBA" id="ARBA00022448"/>
    </source>
</evidence>
<comment type="similarity">
    <text evidence="2">Belongs to the ATPase A chain family.</text>
</comment>
<evidence type="ECO:0000256" key="8">
    <source>
        <dbReference type="ARBA" id="ARBA00023065"/>
    </source>
</evidence>
<keyword evidence="13" id="KW-1185">Reference proteome</keyword>
<organism evidence="12 13">
    <name type="scientific">Acromyrmex insinuator</name>
    <dbReference type="NCBI Taxonomy" id="230686"/>
    <lineage>
        <taxon>Eukaryota</taxon>
        <taxon>Metazoa</taxon>
        <taxon>Ecdysozoa</taxon>
        <taxon>Arthropoda</taxon>
        <taxon>Hexapoda</taxon>
        <taxon>Insecta</taxon>
        <taxon>Pterygota</taxon>
        <taxon>Neoptera</taxon>
        <taxon>Endopterygota</taxon>
        <taxon>Hymenoptera</taxon>
        <taxon>Apocrita</taxon>
        <taxon>Aculeata</taxon>
        <taxon>Formicoidea</taxon>
        <taxon>Formicidae</taxon>
        <taxon>Myrmicinae</taxon>
        <taxon>Acromyrmex</taxon>
    </lineage>
</organism>
<evidence type="ECO:0000256" key="4">
    <source>
        <dbReference type="ARBA" id="ARBA00022547"/>
    </source>
</evidence>
<accession>A0A836JH11</accession>
<dbReference type="EMBL" id="JAANHZ010000822">
    <property type="protein sequence ID" value="KAG5306575.1"/>
    <property type="molecule type" value="Genomic_DNA"/>
</dbReference>
<reference evidence="12" key="1">
    <citation type="submission" date="2020-02" db="EMBL/GenBank/DDBJ databases">
        <title>Relaxed selection underlies rapid genomic changes in the transitions from sociality to social parasitism in ants.</title>
        <authorList>
            <person name="Bi X."/>
        </authorList>
    </citation>
    <scope>NUCLEOTIDE SEQUENCE</scope>
    <source>
        <strain evidence="12">BGI-DK2013a</strain>
        <tissue evidence="12">Whole body</tissue>
    </source>
</reference>
<feature type="transmembrane region" description="Helical" evidence="11">
    <location>
        <begin position="68"/>
        <end position="97"/>
    </location>
</feature>
<dbReference type="GO" id="GO:1902600">
    <property type="term" value="P:proton transmembrane transport"/>
    <property type="evidence" value="ECO:0007669"/>
    <property type="project" value="UniProtKB-KW"/>
</dbReference>
<feature type="transmembrane region" description="Helical" evidence="11">
    <location>
        <begin position="36"/>
        <end position="56"/>
    </location>
</feature>
<comment type="caution">
    <text evidence="12">The sequence shown here is derived from an EMBL/GenBank/DDBJ whole genome shotgun (WGS) entry which is preliminary data.</text>
</comment>
<dbReference type="InterPro" id="IPR035908">
    <property type="entry name" value="F0_ATP_A_sf"/>
</dbReference>
<proteinExistence type="inferred from homology"/>
<keyword evidence="10" id="KW-0066">ATP synthesis</keyword>
<evidence type="ECO:0000313" key="12">
    <source>
        <dbReference type="EMBL" id="KAG5306575.1"/>
    </source>
</evidence>
<keyword evidence="3" id="KW-0813">Transport</keyword>
<name>A0A836JH11_9HYME</name>
<sequence length="112" mass="12899">MNISIIIYTVIVQIRIEFYLILVRQPGIFFDQCISLIIRSFTLAVCLANIIVGHLLHTLLDSSETNIFYNANFLILISTHILPYILEISVSIIHAYVFSILSTLHRRETFNC</sequence>
<evidence type="ECO:0000256" key="9">
    <source>
        <dbReference type="ARBA" id="ARBA00023136"/>
    </source>
</evidence>
<dbReference type="AlphaFoldDB" id="A0A836JH11"/>
<keyword evidence="9 11" id="KW-0472">Membrane</keyword>